<evidence type="ECO:0000256" key="1">
    <source>
        <dbReference type="SAM" id="MobiDB-lite"/>
    </source>
</evidence>
<gene>
    <name evidence="2" type="ORF">C2G38_2243164</name>
</gene>
<feature type="compositionally biased region" description="Basic residues" evidence="1">
    <location>
        <begin position="1"/>
        <end position="10"/>
    </location>
</feature>
<reference evidence="2 3" key="1">
    <citation type="submission" date="2018-06" db="EMBL/GenBank/DDBJ databases">
        <title>Comparative genomics reveals the genomic features of Rhizophagus irregularis, R. cerebriforme, R. diaphanum and Gigaspora rosea, and their symbiotic lifestyle signature.</title>
        <authorList>
            <person name="Morin E."/>
            <person name="San Clemente H."/>
            <person name="Chen E.C.H."/>
            <person name="De La Providencia I."/>
            <person name="Hainaut M."/>
            <person name="Kuo A."/>
            <person name="Kohler A."/>
            <person name="Murat C."/>
            <person name="Tang N."/>
            <person name="Roy S."/>
            <person name="Loubradou J."/>
            <person name="Henrissat B."/>
            <person name="Grigoriev I.V."/>
            <person name="Corradi N."/>
            <person name="Roux C."/>
            <person name="Martin F.M."/>
        </authorList>
    </citation>
    <scope>NUCLEOTIDE SEQUENCE [LARGE SCALE GENOMIC DNA]</scope>
    <source>
        <strain evidence="2 3">DAOM 194757</strain>
    </source>
</reference>
<sequence>MKNLKNHKKRDFYVSISSSNQMKCHAKPDAPPSSINKKKKKDQLRQEESNKENQEKMEVEELKKNLEEARTDEWQQRTMQLLREENEGQQRTIRSLREANEDLRTNYEGLLDLYWNNILTNNNIAN</sequence>
<dbReference type="EMBL" id="QKWP01000298">
    <property type="protein sequence ID" value="RIB22673.1"/>
    <property type="molecule type" value="Genomic_DNA"/>
</dbReference>
<name>A0A397VRV2_9GLOM</name>
<evidence type="ECO:0000313" key="3">
    <source>
        <dbReference type="Proteomes" id="UP000266673"/>
    </source>
</evidence>
<dbReference type="Proteomes" id="UP000266673">
    <property type="component" value="Unassembled WGS sequence"/>
</dbReference>
<protein>
    <submittedName>
        <fullName evidence="2">Uncharacterized protein</fullName>
    </submittedName>
</protein>
<feature type="compositionally biased region" description="Basic and acidic residues" evidence="1">
    <location>
        <begin position="43"/>
        <end position="64"/>
    </location>
</feature>
<accession>A0A397VRV2</accession>
<feature type="region of interest" description="Disordered" evidence="1">
    <location>
        <begin position="1"/>
        <end position="64"/>
    </location>
</feature>
<evidence type="ECO:0000313" key="2">
    <source>
        <dbReference type="EMBL" id="RIB22673.1"/>
    </source>
</evidence>
<keyword evidence="3" id="KW-1185">Reference proteome</keyword>
<comment type="caution">
    <text evidence="2">The sequence shown here is derived from an EMBL/GenBank/DDBJ whole genome shotgun (WGS) entry which is preliminary data.</text>
</comment>
<dbReference type="AlphaFoldDB" id="A0A397VRV2"/>
<proteinExistence type="predicted"/>
<dbReference type="OrthoDB" id="10623316at2759"/>
<organism evidence="2 3">
    <name type="scientific">Gigaspora rosea</name>
    <dbReference type="NCBI Taxonomy" id="44941"/>
    <lineage>
        <taxon>Eukaryota</taxon>
        <taxon>Fungi</taxon>
        <taxon>Fungi incertae sedis</taxon>
        <taxon>Mucoromycota</taxon>
        <taxon>Glomeromycotina</taxon>
        <taxon>Glomeromycetes</taxon>
        <taxon>Diversisporales</taxon>
        <taxon>Gigasporaceae</taxon>
        <taxon>Gigaspora</taxon>
    </lineage>
</organism>